<feature type="region of interest" description="Disordered" evidence="5">
    <location>
        <begin position="57"/>
        <end position="93"/>
    </location>
</feature>
<evidence type="ECO:0000256" key="2">
    <source>
        <dbReference type="ARBA" id="ARBA00022448"/>
    </source>
</evidence>
<protein>
    <submittedName>
        <fullName evidence="6">Uncharacterized protein</fullName>
    </submittedName>
</protein>
<dbReference type="InterPro" id="IPR044911">
    <property type="entry name" value="V-type_ATPase_csu/dsu_dom_3"/>
</dbReference>
<evidence type="ECO:0000313" key="6">
    <source>
        <dbReference type="EMBL" id="CAI0453561.1"/>
    </source>
</evidence>
<dbReference type="InterPro" id="IPR002843">
    <property type="entry name" value="ATPase_V0-cplx_csu/dsu"/>
</dbReference>
<dbReference type="Gene3D" id="1.20.1690.10">
    <property type="entry name" value="V-type ATP synthase subunit C domain"/>
    <property type="match status" value="2"/>
</dbReference>
<gene>
    <name evidence="6" type="ORF">LITE_LOCUS31635</name>
</gene>
<comment type="caution">
    <text evidence="6">The sequence shown here is derived from an EMBL/GenBank/DDBJ whole genome shotgun (WGS) entry which is preliminary data.</text>
</comment>
<evidence type="ECO:0000256" key="3">
    <source>
        <dbReference type="ARBA" id="ARBA00022781"/>
    </source>
</evidence>
<evidence type="ECO:0000256" key="1">
    <source>
        <dbReference type="ARBA" id="ARBA00006709"/>
    </source>
</evidence>
<sequence>MTFHRKTTESSVAGGLGEECRRKREELCRRRRHQSASPEKKTRRRSYILFLYEGPPTTSCPDVTDDGQTSSPGVADDRATSGQDVCPSPATSGQDVTVAGGYSNCRMAGPPATVTSCLDVADDGQTSWPDVAGDGQTSWPDSPSPLLLPIVGRVFPSEGSHWFFFRSPDIGKLSASPKMYGFEALTFNIHGGYLEAIVRGHRSGLLTAADYNNLCQCETLDDIKMHLSATEYGPYLQNEPSPLHTTTIVEKCTLKLVDEYKHMLCQATEPLSTFLEYCTYGHMIDNVVLIVTGTLHERDVQELLEKCHPLGMFDSIATLAVAHNMRELYRLVLVDTPLAPYFSECITSEDLDDMNIEIMRNTLYKAYLEDFYRFCQKLGGATAEIMSDLLAFEADRRAVNISINSIGTELTRDDRRKLYSNFGLLYPYGHEELAVCEDLDQVRGVMEKYPPYQAIFSKLSYGESQLLDKAFYEEEVKRLCLSFEQQFHYGVFFAYIRLREQEIRNLMWISECVAQNQKSRVHDSVVFIF</sequence>
<organism evidence="6 7">
    <name type="scientific">Linum tenue</name>
    <dbReference type="NCBI Taxonomy" id="586396"/>
    <lineage>
        <taxon>Eukaryota</taxon>
        <taxon>Viridiplantae</taxon>
        <taxon>Streptophyta</taxon>
        <taxon>Embryophyta</taxon>
        <taxon>Tracheophyta</taxon>
        <taxon>Spermatophyta</taxon>
        <taxon>Magnoliopsida</taxon>
        <taxon>eudicotyledons</taxon>
        <taxon>Gunneridae</taxon>
        <taxon>Pentapetalae</taxon>
        <taxon>rosids</taxon>
        <taxon>fabids</taxon>
        <taxon>Malpighiales</taxon>
        <taxon>Linaceae</taxon>
        <taxon>Linum</taxon>
    </lineage>
</organism>
<accession>A0AAV0N593</accession>
<evidence type="ECO:0000256" key="5">
    <source>
        <dbReference type="SAM" id="MobiDB-lite"/>
    </source>
</evidence>
<dbReference type="PANTHER" id="PTHR11028">
    <property type="entry name" value="VACUOLAR ATP SYNTHASE SUBUNIT AC39"/>
    <property type="match status" value="1"/>
</dbReference>
<dbReference type="SUPFAM" id="SSF103486">
    <property type="entry name" value="V-type ATP synthase subunit C"/>
    <property type="match status" value="1"/>
</dbReference>
<dbReference type="FunFam" id="1.10.132.50:FF:000002">
    <property type="entry name" value="V-type proton ATPase subunit"/>
    <property type="match status" value="1"/>
</dbReference>
<dbReference type="Proteomes" id="UP001154282">
    <property type="component" value="Unassembled WGS sequence"/>
</dbReference>
<feature type="region of interest" description="Disordered" evidence="5">
    <location>
        <begin position="23"/>
        <end position="44"/>
    </location>
</feature>
<name>A0AAV0N593_9ROSI</name>
<dbReference type="GO" id="GO:0046961">
    <property type="term" value="F:proton-transporting ATPase activity, rotational mechanism"/>
    <property type="evidence" value="ECO:0007669"/>
    <property type="project" value="InterPro"/>
</dbReference>
<dbReference type="InterPro" id="IPR036079">
    <property type="entry name" value="ATPase_csu/dsu_sf"/>
</dbReference>
<dbReference type="EMBL" id="CAMGYJ010000008">
    <property type="protein sequence ID" value="CAI0453561.1"/>
    <property type="molecule type" value="Genomic_DNA"/>
</dbReference>
<dbReference type="Gene3D" id="1.10.132.50">
    <property type="entry name" value="ATP synthase (C/AC39) subunit, domain 3"/>
    <property type="match status" value="1"/>
</dbReference>
<keyword evidence="2" id="KW-0813">Transport</keyword>
<keyword evidence="3" id="KW-0375">Hydrogen ion transport</keyword>
<feature type="compositionally biased region" description="Polar residues" evidence="5">
    <location>
        <begin position="57"/>
        <end position="72"/>
    </location>
</feature>
<comment type="similarity">
    <text evidence="1">Belongs to the V-ATPase V0D/AC39 subunit family.</text>
</comment>
<keyword evidence="7" id="KW-1185">Reference proteome</keyword>
<dbReference type="GO" id="GO:0033179">
    <property type="term" value="C:proton-transporting V-type ATPase, V0 domain"/>
    <property type="evidence" value="ECO:0007669"/>
    <property type="project" value="InterPro"/>
</dbReference>
<dbReference type="InterPro" id="IPR035067">
    <property type="entry name" value="V-type_ATPase_csu/dsu"/>
</dbReference>
<dbReference type="AlphaFoldDB" id="A0AAV0N593"/>
<evidence type="ECO:0000256" key="4">
    <source>
        <dbReference type="ARBA" id="ARBA00023065"/>
    </source>
</evidence>
<evidence type="ECO:0000313" key="7">
    <source>
        <dbReference type="Proteomes" id="UP001154282"/>
    </source>
</evidence>
<dbReference type="FunFam" id="1.20.1690.10:FF:000003">
    <property type="entry name" value="V-type proton ATPase subunit"/>
    <property type="match status" value="1"/>
</dbReference>
<reference evidence="6" key="1">
    <citation type="submission" date="2022-08" db="EMBL/GenBank/DDBJ databases">
        <authorList>
            <person name="Gutierrez-Valencia J."/>
        </authorList>
    </citation>
    <scope>NUCLEOTIDE SEQUENCE</scope>
</reference>
<keyword evidence="4" id="KW-0406">Ion transport</keyword>
<dbReference type="InterPro" id="IPR016727">
    <property type="entry name" value="ATPase_V0-cplx_dsu"/>
</dbReference>
<proteinExistence type="inferred from homology"/>
<dbReference type="Pfam" id="PF01992">
    <property type="entry name" value="vATP-synt_AC39"/>
    <property type="match status" value="1"/>
</dbReference>